<name>A0ABS3LQX3_9PROT</name>
<feature type="chain" id="PRO_5047015301" evidence="1">
    <location>
        <begin position="27"/>
        <end position="120"/>
    </location>
</feature>
<evidence type="ECO:0000313" key="3">
    <source>
        <dbReference type="Proteomes" id="UP000664771"/>
    </source>
</evidence>
<gene>
    <name evidence="2" type="ORF">J2D73_00675</name>
</gene>
<comment type="caution">
    <text evidence="2">The sequence shown here is derived from an EMBL/GenBank/DDBJ whole genome shotgun (WGS) entry which is preliminary data.</text>
</comment>
<keyword evidence="1" id="KW-0732">Signal</keyword>
<accession>A0ABS3LQX3</accession>
<dbReference type="RefSeq" id="WP_207878413.1">
    <property type="nucleotide sequence ID" value="NZ_JAFVMF010000001.1"/>
</dbReference>
<dbReference type="Proteomes" id="UP000664771">
    <property type="component" value="Unassembled WGS sequence"/>
</dbReference>
<proteinExistence type="predicted"/>
<evidence type="ECO:0000313" key="2">
    <source>
        <dbReference type="EMBL" id="MBO1358310.1"/>
    </source>
</evidence>
<feature type="signal peptide" evidence="1">
    <location>
        <begin position="1"/>
        <end position="26"/>
    </location>
</feature>
<protein>
    <submittedName>
        <fullName evidence="2">Uncharacterized protein</fullName>
    </submittedName>
</protein>
<keyword evidence="3" id="KW-1185">Reference proteome</keyword>
<reference evidence="2 3" key="1">
    <citation type="submission" date="2021-03" db="EMBL/GenBank/DDBJ databases">
        <title>The complete genome sequence of Acetobacter sacchari TBRC 11175.</title>
        <authorList>
            <person name="Charoenyingcharoen P."/>
            <person name="Yukphan P."/>
        </authorList>
    </citation>
    <scope>NUCLEOTIDE SEQUENCE [LARGE SCALE GENOMIC DNA]</scope>
    <source>
        <strain evidence="2 3">TBRC 11175</strain>
    </source>
</reference>
<evidence type="ECO:0000256" key="1">
    <source>
        <dbReference type="SAM" id="SignalP"/>
    </source>
</evidence>
<dbReference type="EMBL" id="JAFVMF010000001">
    <property type="protein sequence ID" value="MBO1358310.1"/>
    <property type="molecule type" value="Genomic_DNA"/>
</dbReference>
<sequence length="120" mass="12218">MTKISHALGAVASIVAAIAFVAPAKAGTATYWGPRGGVTTVHSPGPYVHPMWGSCCYAPLRGAAAVAAGVATGAAIRAAAQPYPYGYPYPVYVAPRPVVYPPAIIVAPAPSYVYPARPLP</sequence>
<organism evidence="2 3">
    <name type="scientific">Acetobacter sacchari</name>
    <dbReference type="NCBI Taxonomy" id="2661687"/>
    <lineage>
        <taxon>Bacteria</taxon>
        <taxon>Pseudomonadati</taxon>
        <taxon>Pseudomonadota</taxon>
        <taxon>Alphaproteobacteria</taxon>
        <taxon>Acetobacterales</taxon>
        <taxon>Acetobacteraceae</taxon>
        <taxon>Acetobacter</taxon>
    </lineage>
</organism>